<comment type="caution">
    <text evidence="12">The sequence shown here is derived from an EMBL/GenBank/DDBJ whole genome shotgun (WGS) entry which is preliminary data.</text>
</comment>
<dbReference type="FunFam" id="3.40.30.10:FF:000001">
    <property type="entry name" value="Thioredoxin"/>
    <property type="match status" value="1"/>
</dbReference>
<keyword evidence="4" id="KW-0249">Electron transport</keyword>
<dbReference type="PANTHER" id="PTHR45663:SF11">
    <property type="entry name" value="GEO12009P1"/>
    <property type="match status" value="1"/>
</dbReference>
<feature type="active site" description="Nucleophile" evidence="9">
    <location>
        <position position="33"/>
    </location>
</feature>
<keyword evidence="3" id="KW-0813">Transport</keyword>
<dbReference type="Proteomes" id="UP000095003">
    <property type="component" value="Unassembled WGS sequence"/>
</dbReference>
<dbReference type="InterPro" id="IPR017937">
    <property type="entry name" value="Thioredoxin_CS"/>
</dbReference>
<dbReference type="RefSeq" id="WP_009256322.1">
    <property type="nucleotide sequence ID" value="NZ_BAABXS010000002.1"/>
</dbReference>
<keyword evidence="6 10" id="KW-0676">Redox-active center</keyword>
<evidence type="ECO:0000256" key="9">
    <source>
        <dbReference type="PIRSR" id="PIRSR000077-1"/>
    </source>
</evidence>
<dbReference type="CDD" id="cd02947">
    <property type="entry name" value="TRX_family"/>
    <property type="match status" value="1"/>
</dbReference>
<dbReference type="InterPro" id="IPR005746">
    <property type="entry name" value="Thioredoxin"/>
</dbReference>
<feature type="site" description="Contributes to redox potential value" evidence="9">
    <location>
        <position position="32"/>
    </location>
</feature>
<dbReference type="OrthoDB" id="9790390at2"/>
<dbReference type="InterPro" id="IPR013766">
    <property type="entry name" value="Thioredoxin_domain"/>
</dbReference>
<evidence type="ECO:0000256" key="4">
    <source>
        <dbReference type="ARBA" id="ARBA00022982"/>
    </source>
</evidence>
<dbReference type="EMBL" id="MEHA01000024">
    <property type="protein sequence ID" value="ODR46480.1"/>
    <property type="molecule type" value="Genomic_DNA"/>
</dbReference>
<feature type="site" description="Contributes to redox potential value" evidence="9">
    <location>
        <position position="31"/>
    </location>
</feature>
<evidence type="ECO:0000313" key="16">
    <source>
        <dbReference type="Proteomes" id="UP000094869"/>
    </source>
</evidence>
<gene>
    <name evidence="12" type="primary">trxA_2</name>
    <name evidence="12" type="ORF">BEH84_05778</name>
    <name evidence="13" type="ORF">BEI59_25440</name>
    <name evidence="14" type="ORF">BEI63_27530</name>
</gene>
<dbReference type="GO" id="GO:0015035">
    <property type="term" value="F:protein-disulfide reductase activity"/>
    <property type="evidence" value="ECO:0007669"/>
    <property type="project" value="UniProtKB-UniRule"/>
</dbReference>
<evidence type="ECO:0000313" key="14">
    <source>
        <dbReference type="EMBL" id="ODR46547.1"/>
    </source>
</evidence>
<protein>
    <recommendedName>
        <fullName evidence="2 7">Thioredoxin</fullName>
    </recommendedName>
</protein>
<proteinExistence type="inferred from homology"/>
<feature type="domain" description="Thioredoxin" evidence="11">
    <location>
        <begin position="1"/>
        <end position="106"/>
    </location>
</feature>
<dbReference type="InterPro" id="IPR036249">
    <property type="entry name" value="Thioredoxin-like_sf"/>
</dbReference>
<dbReference type="Proteomes" id="UP000094271">
    <property type="component" value="Unassembled WGS sequence"/>
</dbReference>
<reference evidence="14 16" key="2">
    <citation type="submission" date="2016-08" db="EMBL/GenBank/DDBJ databases">
        <title>Characterization of Isolates of Eisenbergiella tayi Derived from Blood Cultures, Using Whole Genome Sequencing.</title>
        <authorList>
            <person name="Bernier A.-M."/>
            <person name="Burdz T."/>
            <person name="Wiebe D."/>
            <person name="Bernard K."/>
        </authorList>
    </citation>
    <scope>NUCLEOTIDE SEQUENCE [LARGE SCALE GENOMIC DNA]</scope>
    <source>
        <strain evidence="14 16">NML120146</strain>
    </source>
</reference>
<dbReference type="PIRSF" id="PIRSF000077">
    <property type="entry name" value="Thioredoxin"/>
    <property type="match status" value="1"/>
</dbReference>
<dbReference type="PATRIC" id="fig|1432052.3.peg.6386"/>
<evidence type="ECO:0000259" key="11">
    <source>
        <dbReference type="PROSITE" id="PS51352"/>
    </source>
</evidence>
<evidence type="ECO:0000313" key="15">
    <source>
        <dbReference type="Proteomes" id="UP000094271"/>
    </source>
</evidence>
<sequence>MEYKFTTGDFEKEVLQSDKPVLVDFFADWCGPCKMMAPVVEQLAEEMDGKAKVGKLNIDENMDIAEKYSVMNIPTFLIFKDGQEKARIVGAVSKNELINKLEQTLA</sequence>
<feature type="active site" description="Nucleophile" evidence="9">
    <location>
        <position position="30"/>
    </location>
</feature>
<feature type="site" description="Deprotonates C-terminal active site Cys" evidence="9">
    <location>
        <position position="24"/>
    </location>
</feature>
<dbReference type="PROSITE" id="PS00194">
    <property type="entry name" value="THIOREDOXIN_1"/>
    <property type="match status" value="1"/>
</dbReference>
<dbReference type="Pfam" id="PF00085">
    <property type="entry name" value="Thioredoxin"/>
    <property type="match status" value="1"/>
</dbReference>
<evidence type="ECO:0000256" key="8">
    <source>
        <dbReference type="PIRNR" id="PIRNR000077"/>
    </source>
</evidence>
<evidence type="ECO:0000256" key="7">
    <source>
        <dbReference type="NCBIfam" id="TIGR01068"/>
    </source>
</evidence>
<dbReference type="SUPFAM" id="SSF52833">
    <property type="entry name" value="Thioredoxin-like"/>
    <property type="match status" value="1"/>
</dbReference>
<evidence type="ECO:0000256" key="10">
    <source>
        <dbReference type="PIRSR" id="PIRSR000077-4"/>
    </source>
</evidence>
<feature type="disulfide bond" description="Redox-active" evidence="10">
    <location>
        <begin position="30"/>
        <end position="33"/>
    </location>
</feature>
<keyword evidence="16" id="KW-1185">Reference proteome</keyword>
<reference evidence="13 15" key="3">
    <citation type="submission" date="2016-08" db="EMBL/GenBank/DDBJ databases">
        <authorList>
            <person name="Seilhamer J.J."/>
        </authorList>
    </citation>
    <scope>NUCLEOTIDE SEQUENCE [LARGE SCALE GENOMIC DNA]</scope>
    <source>
        <strain evidence="13 15">NML150140-1</strain>
    </source>
</reference>
<dbReference type="AlphaFoldDB" id="A0A1E3A7I0"/>
<evidence type="ECO:0000256" key="2">
    <source>
        <dbReference type="ARBA" id="ARBA00020570"/>
    </source>
</evidence>
<evidence type="ECO:0000256" key="6">
    <source>
        <dbReference type="ARBA" id="ARBA00023284"/>
    </source>
</evidence>
<evidence type="ECO:0000313" key="12">
    <source>
        <dbReference type="EMBL" id="ODM04715.1"/>
    </source>
</evidence>
<accession>A0A1E3A7I0</accession>
<dbReference type="GO" id="GO:0045454">
    <property type="term" value="P:cell redox homeostasis"/>
    <property type="evidence" value="ECO:0007669"/>
    <property type="project" value="TreeGrafter"/>
</dbReference>
<evidence type="ECO:0000256" key="5">
    <source>
        <dbReference type="ARBA" id="ARBA00023157"/>
    </source>
</evidence>
<dbReference type="NCBIfam" id="TIGR01068">
    <property type="entry name" value="thioredoxin"/>
    <property type="match status" value="1"/>
</dbReference>
<evidence type="ECO:0000256" key="3">
    <source>
        <dbReference type="ARBA" id="ARBA00022448"/>
    </source>
</evidence>
<dbReference type="GO" id="GO:0005829">
    <property type="term" value="C:cytosol"/>
    <property type="evidence" value="ECO:0007669"/>
    <property type="project" value="TreeGrafter"/>
</dbReference>
<reference evidence="12 17" key="1">
    <citation type="submission" date="2016-07" db="EMBL/GenBank/DDBJ databases">
        <title>Characterization of isolates of Eisenbergiella tayi derived from blood cultures, using whole genome sequencing.</title>
        <authorList>
            <person name="Burdz T."/>
            <person name="Wiebe D."/>
            <person name="Huynh C."/>
            <person name="Bernard K."/>
        </authorList>
    </citation>
    <scope>NUCLEOTIDE SEQUENCE [LARGE SCALE GENOMIC DNA]</scope>
    <source>
        <strain evidence="12 17">NML 120489</strain>
    </source>
</reference>
<dbReference type="PROSITE" id="PS51352">
    <property type="entry name" value="THIOREDOXIN_2"/>
    <property type="match status" value="1"/>
</dbReference>
<dbReference type="EMBL" id="MCGI01000007">
    <property type="protein sequence ID" value="ODM04715.1"/>
    <property type="molecule type" value="Genomic_DNA"/>
</dbReference>
<dbReference type="EMBL" id="MEHD01000049">
    <property type="protein sequence ID" value="ODR46547.1"/>
    <property type="molecule type" value="Genomic_DNA"/>
</dbReference>
<name>A0A1E3A7I0_9FIRM</name>
<keyword evidence="5 10" id="KW-1015">Disulfide bond</keyword>
<evidence type="ECO:0000256" key="1">
    <source>
        <dbReference type="ARBA" id="ARBA00008987"/>
    </source>
</evidence>
<dbReference type="PRINTS" id="PR00421">
    <property type="entry name" value="THIOREDOXIN"/>
</dbReference>
<dbReference type="PANTHER" id="PTHR45663">
    <property type="entry name" value="GEO12009P1"/>
    <property type="match status" value="1"/>
</dbReference>
<evidence type="ECO:0000313" key="17">
    <source>
        <dbReference type="Proteomes" id="UP000095003"/>
    </source>
</evidence>
<organism evidence="12 17">
    <name type="scientific">Eisenbergiella tayi</name>
    <dbReference type="NCBI Taxonomy" id="1432052"/>
    <lineage>
        <taxon>Bacteria</taxon>
        <taxon>Bacillati</taxon>
        <taxon>Bacillota</taxon>
        <taxon>Clostridia</taxon>
        <taxon>Lachnospirales</taxon>
        <taxon>Lachnospiraceae</taxon>
        <taxon>Eisenbergiella</taxon>
    </lineage>
</organism>
<dbReference type="Proteomes" id="UP000094869">
    <property type="component" value="Unassembled WGS sequence"/>
</dbReference>
<dbReference type="GeneID" id="93300465"/>
<dbReference type="Gene3D" id="3.40.30.10">
    <property type="entry name" value="Glutaredoxin"/>
    <property type="match status" value="1"/>
</dbReference>
<evidence type="ECO:0000313" key="13">
    <source>
        <dbReference type="EMBL" id="ODR46480.1"/>
    </source>
</evidence>
<comment type="similarity">
    <text evidence="1 8">Belongs to the thioredoxin family.</text>
</comment>